<evidence type="ECO:0000313" key="1">
    <source>
        <dbReference type="EMBL" id="CAE1228118.1"/>
    </source>
</evidence>
<proteinExistence type="predicted"/>
<protein>
    <submittedName>
        <fullName evidence="1">Uncharacterized protein</fullName>
    </submittedName>
</protein>
<gene>
    <name evidence="1" type="ORF">SPHA_16699</name>
</gene>
<dbReference type="AlphaFoldDB" id="A0A812BH56"/>
<accession>A0A812BH56</accession>
<reference evidence="1" key="1">
    <citation type="submission" date="2021-01" db="EMBL/GenBank/DDBJ databases">
        <authorList>
            <person name="Li R."/>
            <person name="Bekaert M."/>
        </authorList>
    </citation>
    <scope>NUCLEOTIDE SEQUENCE</scope>
    <source>
        <strain evidence="1">Farmed</strain>
    </source>
</reference>
<dbReference type="Proteomes" id="UP000597762">
    <property type="component" value="Unassembled WGS sequence"/>
</dbReference>
<evidence type="ECO:0000313" key="2">
    <source>
        <dbReference type="Proteomes" id="UP000597762"/>
    </source>
</evidence>
<sequence length="314" mass="34080">MRHFNYDLHEINVAINDEESAAKIKKKIGAEMSLKNLKRYATVSFIDWFVRRHVIRPDLNRHESPLVSTPPFSVPFYSTPFVSALLHSTPLHSTLHCPSLSHSTRLHSLFSPTLLPPSALLCPFSVPLYSALLPLVSALPPPTSLSLSLHPSLSHSTLLHSSLLCSTPSTPPSLSHSPSALLCPILLYSLSTLLFSLPPFSIPSPSLSLVFTLLHFFSAPLPHSTSLLCSAPLHFPSLSHCPSVPPFVSTLLFSPPFHSLSPSLSLLCSSYSLSSALLCPIPPLPSPLHSIPPFSSSNPPLTLSSLLSTEFLFL</sequence>
<comment type="caution">
    <text evidence="1">The sequence shown here is derived from an EMBL/GenBank/DDBJ whole genome shotgun (WGS) entry which is preliminary data.</text>
</comment>
<organism evidence="1 2">
    <name type="scientific">Acanthosepion pharaonis</name>
    <name type="common">Pharaoh cuttlefish</name>
    <name type="synonym">Sepia pharaonis</name>
    <dbReference type="NCBI Taxonomy" id="158019"/>
    <lineage>
        <taxon>Eukaryota</taxon>
        <taxon>Metazoa</taxon>
        <taxon>Spiralia</taxon>
        <taxon>Lophotrochozoa</taxon>
        <taxon>Mollusca</taxon>
        <taxon>Cephalopoda</taxon>
        <taxon>Coleoidea</taxon>
        <taxon>Decapodiformes</taxon>
        <taxon>Sepiida</taxon>
        <taxon>Sepiina</taxon>
        <taxon>Sepiidae</taxon>
        <taxon>Acanthosepion</taxon>
    </lineage>
</organism>
<name>A0A812BH56_ACAPH</name>
<dbReference type="EMBL" id="CAHIKZ030000591">
    <property type="protein sequence ID" value="CAE1228118.1"/>
    <property type="molecule type" value="Genomic_DNA"/>
</dbReference>
<keyword evidence="2" id="KW-1185">Reference proteome</keyword>